<sequence length="625" mass="69561">MGDGMEPIRVPTREYDDDDDDTGLMQNGVGHGIQKPVKVLELNNQNYCICGLVLLVILLVGMVIGEGIRRYPAVVGYVPNNATQPPAYVQIGGETGTSPSPGPSPTPGPSPKPEVVKPKETFPKEKLIAMRKSAEELVALLDGYYGSDLHILTDGWHNQPLGDGFANGHEYLKTTFMRALIDEEQKVFKIGTIGSSVAAGHDNCNYDSYEKQLARTWEGVWKAAGMELTVLNAGEGGGCGDSHENQVFCYKQNADHDVDIAHYSWTYFESNHRGKVQHEQLIRWSQMMVKQPPVHFLNVAGKKGECYDDSPNTAIFKAYEKFGANAFCLEKALYEGGKYGGKVWSQVGDGYHNTTRYGEKETNKERRDSLGVVFRNWHPGPLGFQTASDSFAYVYTKVLLEGLKDLEAILGKGEDPKDHYQLPPPRMVKDLPKPIVCDPTYCSIENFPGCLNFEDPTYGWHGAAIAEATADLNPYKGKTQGWKKWRNAQGSHNLIPKLEQRLYRGKEAKMCEHLDHCAGMRSSSSDDGWISFKLPKMEVGLVVICGCCGKKVGKSMFLDNPDLEVEYDGVKLDKKDWDIFPNAKCVRVLKKFPPNVEDKNGHAYLGVRLKNQKSKQVTISHLITI</sequence>
<keyword evidence="2" id="KW-1133">Transmembrane helix</keyword>
<feature type="compositionally biased region" description="Pro residues" evidence="1">
    <location>
        <begin position="100"/>
        <end position="112"/>
    </location>
</feature>
<accession>A0A7S2WRK7</accession>
<dbReference type="AlphaFoldDB" id="A0A7S2WRK7"/>
<evidence type="ECO:0000256" key="1">
    <source>
        <dbReference type="SAM" id="MobiDB-lite"/>
    </source>
</evidence>
<protein>
    <submittedName>
        <fullName evidence="3">Uncharacterized protein</fullName>
    </submittedName>
</protein>
<feature type="region of interest" description="Disordered" evidence="1">
    <location>
        <begin position="1"/>
        <end position="27"/>
    </location>
</feature>
<proteinExistence type="predicted"/>
<organism evidence="3">
    <name type="scientific">Mucochytrium quahogii</name>
    <dbReference type="NCBI Taxonomy" id="96639"/>
    <lineage>
        <taxon>Eukaryota</taxon>
        <taxon>Sar</taxon>
        <taxon>Stramenopiles</taxon>
        <taxon>Bigyra</taxon>
        <taxon>Labyrinthulomycetes</taxon>
        <taxon>Thraustochytrida</taxon>
        <taxon>Thraustochytriidae</taxon>
        <taxon>Mucochytrium</taxon>
    </lineage>
</organism>
<feature type="region of interest" description="Disordered" evidence="1">
    <location>
        <begin position="87"/>
        <end position="118"/>
    </location>
</feature>
<evidence type="ECO:0000256" key="2">
    <source>
        <dbReference type="SAM" id="Phobius"/>
    </source>
</evidence>
<dbReference type="EMBL" id="HBHK01024594">
    <property type="protein sequence ID" value="CAD9703977.1"/>
    <property type="molecule type" value="Transcribed_RNA"/>
</dbReference>
<feature type="transmembrane region" description="Helical" evidence="2">
    <location>
        <begin position="47"/>
        <end position="65"/>
    </location>
</feature>
<keyword evidence="2" id="KW-0472">Membrane</keyword>
<reference evidence="3" key="1">
    <citation type="submission" date="2021-01" db="EMBL/GenBank/DDBJ databases">
        <authorList>
            <person name="Corre E."/>
            <person name="Pelletier E."/>
            <person name="Niang G."/>
            <person name="Scheremetjew M."/>
            <person name="Finn R."/>
            <person name="Kale V."/>
            <person name="Holt S."/>
            <person name="Cochrane G."/>
            <person name="Meng A."/>
            <person name="Brown T."/>
            <person name="Cohen L."/>
        </authorList>
    </citation>
    <scope>NUCLEOTIDE SEQUENCE</scope>
    <source>
        <strain evidence="3">NY070348D</strain>
    </source>
</reference>
<name>A0A7S2WRK7_9STRA</name>
<gene>
    <name evidence="3" type="ORF">QSP1433_LOCUS15511</name>
</gene>
<evidence type="ECO:0000313" key="3">
    <source>
        <dbReference type="EMBL" id="CAD9703977.1"/>
    </source>
</evidence>
<keyword evidence="2" id="KW-0812">Transmembrane</keyword>